<comment type="caution">
    <text evidence="2">The sequence shown here is derived from an EMBL/GenBank/DDBJ whole genome shotgun (WGS) entry which is preliminary data.</text>
</comment>
<feature type="region of interest" description="Disordered" evidence="1">
    <location>
        <begin position="1"/>
        <end position="24"/>
    </location>
</feature>
<dbReference type="AlphaFoldDB" id="A0A9Q3C509"/>
<name>A0A9Q3C509_9BASI</name>
<accession>A0A9Q3C509</accession>
<evidence type="ECO:0000313" key="3">
    <source>
        <dbReference type="Proteomes" id="UP000765509"/>
    </source>
</evidence>
<gene>
    <name evidence="2" type="ORF">O181_016040</name>
</gene>
<evidence type="ECO:0000313" key="2">
    <source>
        <dbReference type="EMBL" id="MBW0476325.1"/>
    </source>
</evidence>
<evidence type="ECO:0000256" key="1">
    <source>
        <dbReference type="SAM" id="MobiDB-lite"/>
    </source>
</evidence>
<proteinExistence type="predicted"/>
<sequence length="108" mass="11655">MHVSEGPGSTPEISSKANPQSKFPQDFLLTPGWNLVESQEPFGKSKKPTLKIPTGSQLHVGHGKQVDGGRQKRQLGNATQSGLLVGNPGLTLHQSKSFGFCNINFFKI</sequence>
<keyword evidence="3" id="KW-1185">Reference proteome</keyword>
<organism evidence="2 3">
    <name type="scientific">Austropuccinia psidii MF-1</name>
    <dbReference type="NCBI Taxonomy" id="1389203"/>
    <lineage>
        <taxon>Eukaryota</taxon>
        <taxon>Fungi</taxon>
        <taxon>Dikarya</taxon>
        <taxon>Basidiomycota</taxon>
        <taxon>Pucciniomycotina</taxon>
        <taxon>Pucciniomycetes</taxon>
        <taxon>Pucciniales</taxon>
        <taxon>Sphaerophragmiaceae</taxon>
        <taxon>Austropuccinia</taxon>
    </lineage>
</organism>
<protein>
    <submittedName>
        <fullName evidence="2">Uncharacterized protein</fullName>
    </submittedName>
</protein>
<dbReference type="Proteomes" id="UP000765509">
    <property type="component" value="Unassembled WGS sequence"/>
</dbReference>
<feature type="compositionally biased region" description="Polar residues" evidence="1">
    <location>
        <begin position="11"/>
        <end position="23"/>
    </location>
</feature>
<feature type="region of interest" description="Disordered" evidence="1">
    <location>
        <begin position="38"/>
        <end position="80"/>
    </location>
</feature>
<dbReference type="EMBL" id="AVOT02004425">
    <property type="protein sequence ID" value="MBW0476325.1"/>
    <property type="molecule type" value="Genomic_DNA"/>
</dbReference>
<reference evidence="2" key="1">
    <citation type="submission" date="2021-03" db="EMBL/GenBank/DDBJ databases">
        <title>Draft genome sequence of rust myrtle Austropuccinia psidii MF-1, a brazilian biotype.</title>
        <authorList>
            <person name="Quecine M.C."/>
            <person name="Pachon D.M.R."/>
            <person name="Bonatelli M.L."/>
            <person name="Correr F.H."/>
            <person name="Franceschini L.M."/>
            <person name="Leite T.F."/>
            <person name="Margarido G.R.A."/>
            <person name="Almeida C.A."/>
            <person name="Ferrarezi J.A."/>
            <person name="Labate C.A."/>
        </authorList>
    </citation>
    <scope>NUCLEOTIDE SEQUENCE</scope>
    <source>
        <strain evidence="2">MF-1</strain>
    </source>
</reference>